<protein>
    <recommendedName>
        <fullName evidence="1">HTH cro/C1-type domain-containing protein</fullName>
    </recommendedName>
</protein>
<dbReference type="CDD" id="cd00093">
    <property type="entry name" value="HTH_XRE"/>
    <property type="match status" value="1"/>
</dbReference>
<keyword evidence="3" id="KW-1185">Reference proteome</keyword>
<evidence type="ECO:0000259" key="1">
    <source>
        <dbReference type="PROSITE" id="PS50943"/>
    </source>
</evidence>
<dbReference type="EMBL" id="RCZK01000002">
    <property type="protein sequence ID" value="TPG14386.1"/>
    <property type="molecule type" value="Genomic_DNA"/>
</dbReference>
<reference evidence="2 3" key="1">
    <citation type="journal article" date="2019" name="Environ. Microbiol.">
        <title>Species interactions and distinct microbial communities in high Arctic permafrost affected cryosols are associated with the CH4 and CO2 gas fluxes.</title>
        <authorList>
            <person name="Altshuler I."/>
            <person name="Hamel J."/>
            <person name="Turney S."/>
            <person name="Magnuson E."/>
            <person name="Levesque R."/>
            <person name="Greer C."/>
            <person name="Whyte L.G."/>
        </authorList>
    </citation>
    <scope>NUCLEOTIDE SEQUENCE [LARGE SCALE GENOMIC DNA]</scope>
    <source>
        <strain evidence="2 3">S5.1</strain>
    </source>
</reference>
<dbReference type="AlphaFoldDB" id="A0A502CRF7"/>
<accession>A0A502CRF7</accession>
<evidence type="ECO:0000313" key="3">
    <source>
        <dbReference type="Proteomes" id="UP000318413"/>
    </source>
</evidence>
<name>A0A502CRF7_9SPHN</name>
<feature type="domain" description="HTH cro/C1-type" evidence="1">
    <location>
        <begin position="30"/>
        <end position="49"/>
    </location>
</feature>
<comment type="caution">
    <text evidence="2">The sequence shown here is derived from an EMBL/GenBank/DDBJ whole genome shotgun (WGS) entry which is preliminary data.</text>
</comment>
<dbReference type="RefSeq" id="WP_140867766.1">
    <property type="nucleotide sequence ID" value="NZ_RCZK01000002.1"/>
</dbReference>
<organism evidence="2 3">
    <name type="scientific">Sphingomonas oligophenolica</name>
    <dbReference type="NCBI Taxonomy" id="301154"/>
    <lineage>
        <taxon>Bacteria</taxon>
        <taxon>Pseudomonadati</taxon>
        <taxon>Pseudomonadota</taxon>
        <taxon>Alphaproteobacteria</taxon>
        <taxon>Sphingomonadales</taxon>
        <taxon>Sphingomonadaceae</taxon>
        <taxon>Sphingomonas</taxon>
    </lineage>
</organism>
<sequence>MIHFSLPASGTRAAAAAPDVLPPISPAHYLRLRRKAAGLTIAQVADRLGNPLDRDHARALLALLETEGSAARHRLTLDGLRAVFPFDPDVYVQLRDDDPATHPRICRGCGCSEWDPCVRADEAEHCAWVSRASCSVCADRDALSRAGHR</sequence>
<dbReference type="OrthoDB" id="7503969at2"/>
<proteinExistence type="predicted"/>
<dbReference type="InterPro" id="IPR001387">
    <property type="entry name" value="Cro/C1-type_HTH"/>
</dbReference>
<gene>
    <name evidence="2" type="ORF">EAH84_03500</name>
</gene>
<dbReference type="Proteomes" id="UP000318413">
    <property type="component" value="Unassembled WGS sequence"/>
</dbReference>
<dbReference type="PROSITE" id="PS50943">
    <property type="entry name" value="HTH_CROC1"/>
    <property type="match status" value="1"/>
</dbReference>
<evidence type="ECO:0000313" key="2">
    <source>
        <dbReference type="EMBL" id="TPG14386.1"/>
    </source>
</evidence>